<feature type="region of interest" description="Disordered" evidence="1">
    <location>
        <begin position="1244"/>
        <end position="1263"/>
    </location>
</feature>
<dbReference type="InterPro" id="IPR051082">
    <property type="entry name" value="Pentapeptide-BTB/POZ_domain"/>
</dbReference>
<reference evidence="2" key="1">
    <citation type="journal article" date="2020" name="Nature">
        <title>Giant virus diversity and host interactions through global metagenomics.</title>
        <authorList>
            <person name="Schulz F."/>
            <person name="Roux S."/>
            <person name="Paez-Espino D."/>
            <person name="Jungbluth S."/>
            <person name="Walsh D.A."/>
            <person name="Denef V.J."/>
            <person name="McMahon K.D."/>
            <person name="Konstantinidis K.T."/>
            <person name="Eloe-Fadrosh E.A."/>
            <person name="Kyrpides N.C."/>
            <person name="Woyke T."/>
        </authorList>
    </citation>
    <scope>NUCLEOTIDE SEQUENCE</scope>
    <source>
        <strain evidence="2">GVMAG-M-3300020523-10</strain>
    </source>
</reference>
<feature type="compositionally biased region" description="Polar residues" evidence="1">
    <location>
        <begin position="1"/>
        <end position="11"/>
    </location>
</feature>
<protein>
    <recommendedName>
        <fullName evidence="3">Pentapeptide repeat-containing protein</fullName>
    </recommendedName>
</protein>
<dbReference type="SUPFAM" id="SSF141571">
    <property type="entry name" value="Pentapeptide repeat-like"/>
    <property type="match status" value="1"/>
</dbReference>
<name>A0A6C0CD64_9ZZZZ</name>
<proteinExistence type="predicted"/>
<dbReference type="InterPro" id="IPR001646">
    <property type="entry name" value="5peptide_repeat"/>
</dbReference>
<evidence type="ECO:0000256" key="1">
    <source>
        <dbReference type="SAM" id="MobiDB-lite"/>
    </source>
</evidence>
<dbReference type="PANTHER" id="PTHR14136">
    <property type="entry name" value="BTB_POZ DOMAIN-CONTAINING PROTEIN KCTD9"/>
    <property type="match status" value="1"/>
</dbReference>
<dbReference type="Gene3D" id="2.160.20.80">
    <property type="entry name" value="E3 ubiquitin-protein ligase SopA"/>
    <property type="match status" value="2"/>
</dbReference>
<evidence type="ECO:0000313" key="2">
    <source>
        <dbReference type="EMBL" id="QHT01780.1"/>
    </source>
</evidence>
<feature type="compositionally biased region" description="Low complexity" evidence="1">
    <location>
        <begin position="1253"/>
        <end position="1262"/>
    </location>
</feature>
<accession>A0A6C0CD64</accession>
<dbReference type="Pfam" id="PF00805">
    <property type="entry name" value="Pentapeptide"/>
    <property type="match status" value="2"/>
</dbReference>
<feature type="region of interest" description="Disordered" evidence="1">
    <location>
        <begin position="1"/>
        <end position="21"/>
    </location>
</feature>
<evidence type="ECO:0008006" key="3">
    <source>
        <dbReference type="Google" id="ProtNLM"/>
    </source>
</evidence>
<organism evidence="2">
    <name type="scientific">viral metagenome</name>
    <dbReference type="NCBI Taxonomy" id="1070528"/>
    <lineage>
        <taxon>unclassified sequences</taxon>
        <taxon>metagenomes</taxon>
        <taxon>organismal metagenomes</taxon>
    </lineage>
</organism>
<dbReference type="PANTHER" id="PTHR14136:SF17">
    <property type="entry name" value="BTB_POZ DOMAIN-CONTAINING PROTEIN KCTD9"/>
    <property type="match status" value="1"/>
</dbReference>
<sequence length="1411" mass="162007">MKFHSPNSNRSKTQKVKSKSPISRVVEGTQFIKSQMAHLVDRMFAIVKTDLIEAVCFKEAYKRNKEIQKFVETRAANTIARAYKSRKAKLDAATTIISKAYKSRFTKKNLASTKIAQAYRAKLDLAHHNKDISELMCEGLAKKEVYRKQISDLLVSHGTPQKLSNLYFYFCKFGNKQLGYSESSELKSIIQEIVGCVFVNTSFKSTNFDGIIFKQSKFLSYVGHPMHERSSDYMTRKKKFGNSDYELYFSNVSLIESQFIDCEFFNIKFGPVDFFDRKNVEINNKLPTFKNCNFFKGTIFHDKSYGPMQYKYNASIAHSKYNMHFYNLANFTPSGSGQSSKVNPDGTLFTPITTITYPAEIVFENCKFDTTSINSDKLLMPGSRNMMFLNCRFESNMFIKEKFSNYYFKKCTFNNVFFIDCVFMFSSFEDCTFNNTTFRATILCAKGTLRFKNCKLLECTFNVVRFSPIPDYQYKETVIFDNNTIINNSTFRECHFSLFKFNFDSLYSKDAKSDTKLMNLRNNIFIDCNLYGVNFDNCDLEGTKFNARQLPNHSLIVNKFNWFGHVFIVQSMTSSPSERYYGENKTQEFKNLCNEINPDGFTLFQQEFKGAKLANKKNLAYSKWNPNGNYAIMKYSEYNALNINVLNFRNPTYNIKPYDFFIMREPDTPVSQILVIVIAPAVSMFNTNIKNCNFQSALGFETFDFTQVKKNYKNNPDLTAVNFTNVKLLNANFKGTNIVGTIFEAANIGGADFRNCVANANTSFQNTTGIELVPYQLQRSNGTLYIQGSKNNDTGREIEFSEIQQAANETHARIKYIIDNKDKLFKAFEDTGIPPASDRQFSSTLSTLLISSHGGLTKYSEKVVISETGETIIAFLDKLRTNYSTILQTQTNLTNDSMVAYIKKNFPIALTNYISFKLNYSEAEKTLMLANLVRAFSDEFMMHLVMFKPSLNGNWCFLQLVTLSVAFLILNTDLYIHNFIQYYFNEIFNAHGKGSPSCTLGMVERWVTVHSQAMEAYLMLLKKNESELRELSRDLTLFNKIIHYNPANPKIKDSKITLDYIKEFNNSFSSEKIHNKYIMHTFINVLKPYSILPENEETDIGFDLDYNVSALMRKKGDVYIKKKIDSGTIKSLQDIYDAVVEVFPLLIIENNYITQERVAQLEAETRPLPQQMYREKRDALYNYVKDVEAKDYIIGLMGFFLIDLKREDINTSELDKLQQKLKDSGEMEMETLIEYYDDVDPTFVGGQKRRNKSSNSNASKARGLSPKLEYTLETLVESTLINKLKAMTFEEFSNINNAKEEDYEALSSRGSSFSTSSSSSRGSRASKSNLFSFGINDKPLMLKKATIQDKAYVSIIRNNYHAMQENYKSMIANMGTSAFKSAFNSAYNSTKKASLSVLKRVGKTFKRSSHK</sequence>
<dbReference type="EMBL" id="MN739381">
    <property type="protein sequence ID" value="QHT01780.1"/>
    <property type="molecule type" value="Genomic_DNA"/>
</dbReference>